<keyword evidence="3" id="KW-1185">Reference proteome</keyword>
<feature type="non-terminal residue" evidence="2">
    <location>
        <position position="339"/>
    </location>
</feature>
<proteinExistence type="predicted"/>
<reference evidence="2 3" key="1">
    <citation type="submission" date="2015-08" db="EMBL/GenBank/DDBJ databases">
        <title>Emmonsia species relationships and genome sequence.</title>
        <authorList>
            <person name="Cuomo C.A."/>
            <person name="Schwartz I.S."/>
            <person name="Kenyon C."/>
            <person name="De Hoog G.S."/>
            <person name="Govender N.P."/>
            <person name="Botha A."/>
            <person name="Moreno L."/>
            <person name="De Vries M."/>
            <person name="Munoz J.F."/>
            <person name="Stielow J.B."/>
        </authorList>
    </citation>
    <scope>NUCLEOTIDE SEQUENCE [LARGE SCALE GENOMIC DNA]</scope>
    <source>
        <strain evidence="2 3">EI222</strain>
    </source>
</reference>
<dbReference type="EMBL" id="LGTZ01000513">
    <property type="protein sequence ID" value="OJD24664.1"/>
    <property type="molecule type" value="Genomic_DNA"/>
</dbReference>
<evidence type="ECO:0000313" key="2">
    <source>
        <dbReference type="EMBL" id="OJD24664.1"/>
    </source>
</evidence>
<dbReference type="Proteomes" id="UP000242791">
    <property type="component" value="Unassembled WGS sequence"/>
</dbReference>
<evidence type="ECO:0000256" key="1">
    <source>
        <dbReference type="SAM" id="MobiDB-lite"/>
    </source>
</evidence>
<feature type="region of interest" description="Disordered" evidence="1">
    <location>
        <begin position="1"/>
        <end position="83"/>
    </location>
</feature>
<dbReference type="VEuPathDB" id="FungiDB:ACJ73_03968"/>
<sequence length="339" mass="38782">MVNLRSGSAPDLTKDYVPPSRRTQETPDNEVKNESGSLPTPTTARRRPMEARELTSEESGSEFEDPMSDRSSSGQRDREGAETVRMRLEIVRLQHDIERLRASRDAGPAGGDLDADVADYLQQKGRTPSIMKIIKQFKQQVRLIAEPVRLLGSVNYPTWREDVLRAVEHSETDDILGNKELSPAEGASLCMQRLWRERNSWLYGYMWSSISVQARAHFTLPKDNQLSAYMLWSVVEETFAERTSVRRARLFEELTGLTAAKKGSDRAFIERLIAIRTEYIRLGFAVQDFMFFDRLLTGVSNKWASFIKNRMDAIEGDPNATPLENDFLRLCRDIMMRLP</sequence>
<gene>
    <name evidence="2" type="ORF">ACJ73_03968</name>
</gene>
<protein>
    <submittedName>
        <fullName evidence="2">Uncharacterized protein</fullName>
    </submittedName>
</protein>
<feature type="compositionally biased region" description="Basic and acidic residues" evidence="1">
    <location>
        <begin position="22"/>
        <end position="33"/>
    </location>
</feature>
<feature type="compositionally biased region" description="Polar residues" evidence="1">
    <location>
        <begin position="34"/>
        <end position="43"/>
    </location>
</feature>
<evidence type="ECO:0000313" key="3">
    <source>
        <dbReference type="Proteomes" id="UP000242791"/>
    </source>
</evidence>
<dbReference type="OrthoDB" id="4187480at2759"/>
<name>A0A1J9Q873_9EURO</name>
<comment type="caution">
    <text evidence="2">The sequence shown here is derived from an EMBL/GenBank/DDBJ whole genome shotgun (WGS) entry which is preliminary data.</text>
</comment>
<dbReference type="AlphaFoldDB" id="A0A1J9Q873"/>
<dbReference type="STRING" id="1658174.A0A1J9Q873"/>
<accession>A0A1J9Q873</accession>
<organism evidence="2 3">
    <name type="scientific">Blastomyces percursus</name>
    <dbReference type="NCBI Taxonomy" id="1658174"/>
    <lineage>
        <taxon>Eukaryota</taxon>
        <taxon>Fungi</taxon>
        <taxon>Dikarya</taxon>
        <taxon>Ascomycota</taxon>
        <taxon>Pezizomycotina</taxon>
        <taxon>Eurotiomycetes</taxon>
        <taxon>Eurotiomycetidae</taxon>
        <taxon>Onygenales</taxon>
        <taxon>Ajellomycetaceae</taxon>
        <taxon>Blastomyces</taxon>
    </lineage>
</organism>